<evidence type="ECO:0000313" key="1">
    <source>
        <dbReference type="EMBL" id="KAF6729197.1"/>
    </source>
</evidence>
<protein>
    <submittedName>
        <fullName evidence="1">Uncharacterized protein</fullName>
    </submittedName>
</protein>
<dbReference type="AlphaFoldDB" id="A0A834FF52"/>
<dbReference type="Proteomes" id="UP000646548">
    <property type="component" value="Unassembled WGS sequence"/>
</dbReference>
<dbReference type="EMBL" id="WKFB01000263">
    <property type="protein sequence ID" value="KAF6729197.1"/>
    <property type="molecule type" value="Genomic_DNA"/>
</dbReference>
<name>A0A834FF52_ORYME</name>
<gene>
    <name evidence="1" type="ORF">FQA47_003100</name>
</gene>
<evidence type="ECO:0000313" key="2">
    <source>
        <dbReference type="Proteomes" id="UP000646548"/>
    </source>
</evidence>
<organism evidence="1 2">
    <name type="scientific">Oryzias melastigma</name>
    <name type="common">Marine medaka</name>
    <dbReference type="NCBI Taxonomy" id="30732"/>
    <lineage>
        <taxon>Eukaryota</taxon>
        <taxon>Metazoa</taxon>
        <taxon>Chordata</taxon>
        <taxon>Craniata</taxon>
        <taxon>Vertebrata</taxon>
        <taxon>Euteleostomi</taxon>
        <taxon>Actinopterygii</taxon>
        <taxon>Neopterygii</taxon>
        <taxon>Teleostei</taxon>
        <taxon>Neoteleostei</taxon>
        <taxon>Acanthomorphata</taxon>
        <taxon>Ovalentaria</taxon>
        <taxon>Atherinomorphae</taxon>
        <taxon>Beloniformes</taxon>
        <taxon>Adrianichthyidae</taxon>
        <taxon>Oryziinae</taxon>
        <taxon>Oryzias</taxon>
    </lineage>
</organism>
<reference evidence="1" key="1">
    <citation type="journal article" name="BMC Genomics">
        <title>Long-read sequencing and de novo genome assembly of marine medaka (Oryzias melastigma).</title>
        <authorList>
            <person name="Liang P."/>
            <person name="Saqib H.S.A."/>
            <person name="Ni X."/>
            <person name="Shen Y."/>
        </authorList>
    </citation>
    <scope>NUCLEOTIDE SEQUENCE</scope>
    <source>
        <strain evidence="1">Bigg-433</strain>
    </source>
</reference>
<proteinExistence type="predicted"/>
<accession>A0A834FF52</accession>
<comment type="caution">
    <text evidence="1">The sequence shown here is derived from an EMBL/GenBank/DDBJ whole genome shotgun (WGS) entry which is preliminary data.</text>
</comment>
<sequence>MCYAQRPAGSARGLLDFWRLEEGGRAALEQKEDLIFCVDTVESDRWNHSEFSIFLSSPVKLFRAGVCQSDNLPCDQQQQYRRTFDPLRRAHPASVCAYRRASGG</sequence>